<dbReference type="PIRSF" id="PIRSF000728">
    <property type="entry name" value="NAGK"/>
    <property type="match status" value="1"/>
</dbReference>
<name>A0A974XEE2_9FIRM</name>
<dbReference type="CDD" id="cd04250">
    <property type="entry name" value="AAK_NAGK-C"/>
    <property type="match status" value="1"/>
</dbReference>
<dbReference type="InterPro" id="IPR001048">
    <property type="entry name" value="Asp/Glu/Uridylate_kinase"/>
</dbReference>
<dbReference type="InterPro" id="IPR001057">
    <property type="entry name" value="Glu/AcGlu_kinase"/>
</dbReference>
<dbReference type="SUPFAM" id="SSF53633">
    <property type="entry name" value="Carbamate kinase-like"/>
    <property type="match status" value="1"/>
</dbReference>
<gene>
    <name evidence="9 11" type="primary">argB</name>
    <name evidence="11" type="ORF">J0B03_10950</name>
</gene>
<dbReference type="FunFam" id="3.40.1160.10:FF:000004">
    <property type="entry name" value="Acetylglutamate kinase"/>
    <property type="match status" value="1"/>
</dbReference>
<evidence type="ECO:0000256" key="2">
    <source>
        <dbReference type="ARBA" id="ARBA00022571"/>
    </source>
</evidence>
<dbReference type="InterPro" id="IPR041727">
    <property type="entry name" value="NAGK-C"/>
</dbReference>
<reference evidence="11" key="1">
    <citation type="submission" date="2021-03" db="EMBL/GenBank/DDBJ databases">
        <title>Alkalibacter marinus sp. nov., isolated from tidal flat sediment.</title>
        <authorList>
            <person name="Namirimu T."/>
            <person name="Yang J.-A."/>
            <person name="Yang S.-H."/>
            <person name="Kim Y.-J."/>
            <person name="Kwon K.K."/>
        </authorList>
    </citation>
    <scope>NUCLEOTIDE SEQUENCE</scope>
    <source>
        <strain evidence="11">ES005</strain>
    </source>
</reference>
<evidence type="ECO:0000256" key="1">
    <source>
        <dbReference type="ARBA" id="ARBA00004828"/>
    </source>
</evidence>
<dbReference type="InterPro" id="IPR004662">
    <property type="entry name" value="AcgluKinase_fam"/>
</dbReference>
<keyword evidence="3 9" id="KW-0028">Amino-acid biosynthesis</keyword>
<dbReference type="InterPro" id="IPR037528">
    <property type="entry name" value="ArgB"/>
</dbReference>
<keyword evidence="2 9" id="KW-0055">Arginine biosynthesis</keyword>
<dbReference type="Proteomes" id="UP000663499">
    <property type="component" value="Chromosome"/>
</dbReference>
<evidence type="ECO:0000313" key="11">
    <source>
        <dbReference type="EMBL" id="QSX08293.1"/>
    </source>
</evidence>
<evidence type="ECO:0000256" key="3">
    <source>
        <dbReference type="ARBA" id="ARBA00022605"/>
    </source>
</evidence>
<dbReference type="InterPro" id="IPR036393">
    <property type="entry name" value="AceGlu_kinase-like_sf"/>
</dbReference>
<feature type="site" description="Transition state stabilizer" evidence="9">
    <location>
        <position position="254"/>
    </location>
</feature>
<evidence type="ECO:0000256" key="9">
    <source>
        <dbReference type="HAMAP-Rule" id="MF_00082"/>
    </source>
</evidence>
<dbReference type="GO" id="GO:0005524">
    <property type="term" value="F:ATP binding"/>
    <property type="evidence" value="ECO:0007669"/>
    <property type="project" value="UniProtKB-UniRule"/>
</dbReference>
<dbReference type="AlphaFoldDB" id="A0A974XEE2"/>
<comment type="function">
    <text evidence="9">Catalyzes the ATP-dependent phosphorylation of N-acetyl-L-glutamate.</text>
</comment>
<feature type="site" description="Transition state stabilizer" evidence="9">
    <location>
        <position position="39"/>
    </location>
</feature>
<evidence type="ECO:0000313" key="12">
    <source>
        <dbReference type="Proteomes" id="UP000663499"/>
    </source>
</evidence>
<dbReference type="HAMAP" id="MF_00082">
    <property type="entry name" value="ArgB"/>
    <property type="match status" value="1"/>
</dbReference>
<keyword evidence="7 9" id="KW-0067">ATP-binding</keyword>
<dbReference type="GO" id="GO:0003991">
    <property type="term" value="F:acetylglutamate kinase activity"/>
    <property type="evidence" value="ECO:0007669"/>
    <property type="project" value="UniProtKB-UniRule"/>
</dbReference>
<dbReference type="PRINTS" id="PR00474">
    <property type="entry name" value="GLU5KINASE"/>
</dbReference>
<evidence type="ECO:0000256" key="8">
    <source>
        <dbReference type="ARBA" id="ARBA00048141"/>
    </source>
</evidence>
<dbReference type="EMBL" id="CP071444">
    <property type="protein sequence ID" value="QSX08293.1"/>
    <property type="molecule type" value="Genomic_DNA"/>
</dbReference>
<proteinExistence type="inferred from homology"/>
<protein>
    <recommendedName>
        <fullName evidence="9">Acetylglutamate kinase</fullName>
        <ecNumber evidence="9">2.7.2.8</ecNumber>
    </recommendedName>
    <alternativeName>
        <fullName evidence="9">N-acetyl-L-glutamate 5-phosphotransferase</fullName>
    </alternativeName>
    <alternativeName>
        <fullName evidence="9">NAG kinase</fullName>
        <shortName evidence="9">NAGK</shortName>
    </alternativeName>
</protein>
<evidence type="ECO:0000256" key="6">
    <source>
        <dbReference type="ARBA" id="ARBA00022777"/>
    </source>
</evidence>
<feature type="binding site" evidence="9">
    <location>
        <begin position="74"/>
        <end position="75"/>
    </location>
    <ligand>
        <name>substrate</name>
    </ligand>
</feature>
<dbReference type="EC" id="2.7.2.8" evidence="9"/>
<accession>A0A974XEE2</accession>
<dbReference type="KEGG" id="alka:J0B03_10950"/>
<comment type="catalytic activity">
    <reaction evidence="8 9">
        <text>N-acetyl-L-glutamate + ATP = N-acetyl-L-glutamyl 5-phosphate + ADP</text>
        <dbReference type="Rhea" id="RHEA:14629"/>
        <dbReference type="ChEBI" id="CHEBI:30616"/>
        <dbReference type="ChEBI" id="CHEBI:44337"/>
        <dbReference type="ChEBI" id="CHEBI:57936"/>
        <dbReference type="ChEBI" id="CHEBI:456216"/>
        <dbReference type="EC" id="2.7.2.8"/>
    </reaction>
</comment>
<keyword evidence="12" id="KW-1185">Reference proteome</keyword>
<dbReference type="Gene3D" id="3.40.1160.10">
    <property type="entry name" value="Acetylglutamate kinase-like"/>
    <property type="match status" value="1"/>
</dbReference>
<organism evidence="11 12">
    <name type="scientific">Alkalibacter rhizosphaerae</name>
    <dbReference type="NCBI Taxonomy" id="2815577"/>
    <lineage>
        <taxon>Bacteria</taxon>
        <taxon>Bacillati</taxon>
        <taxon>Bacillota</taxon>
        <taxon>Clostridia</taxon>
        <taxon>Eubacteriales</taxon>
        <taxon>Eubacteriaceae</taxon>
        <taxon>Alkalibacter</taxon>
    </lineage>
</organism>
<keyword evidence="4 9" id="KW-0808">Transferase</keyword>
<evidence type="ECO:0000256" key="5">
    <source>
        <dbReference type="ARBA" id="ARBA00022741"/>
    </source>
</evidence>
<feature type="binding site" evidence="9">
    <location>
        <position position="191"/>
    </location>
    <ligand>
        <name>substrate</name>
    </ligand>
</feature>
<dbReference type="GO" id="GO:0005737">
    <property type="term" value="C:cytoplasm"/>
    <property type="evidence" value="ECO:0007669"/>
    <property type="project" value="UniProtKB-SubCell"/>
</dbReference>
<dbReference type="PANTHER" id="PTHR23342:SF0">
    <property type="entry name" value="N-ACETYLGLUTAMATE SYNTHASE, MITOCHONDRIAL"/>
    <property type="match status" value="1"/>
</dbReference>
<feature type="binding site" evidence="9">
    <location>
        <position position="96"/>
    </location>
    <ligand>
        <name>substrate</name>
    </ligand>
</feature>
<keyword evidence="9" id="KW-0963">Cytoplasm</keyword>
<sequence length="299" mass="32963">MENTVLKEGNMDKYINQAKTLLEALPYIQQFNNKIVVIKYGGSAMIDEDLKKSVIKDITMMKMVGMKPVVVHGGGKKISETLAKMGKESVFLDGLRVTDDETMEIAEMVLSGNINKGIVQMFHEQGIPAVGISGKDANTIIAEKKMPEGKDIGWVGEIQKVNPELMLTLMEEGFVPVIAPIATDEHHHTYNINADYVASAVGVALKAEKVVYLTDVEGVLRNINDPDSVLSRIAVEDVDRLIDNKVIQGGMIPKLQNCKKSILEGVNRVHILDGRQEHCLLLELFTNSGIGTMIYKSEE</sequence>
<comment type="similarity">
    <text evidence="9">Belongs to the acetylglutamate kinase family. ArgB subfamily.</text>
</comment>
<evidence type="ECO:0000256" key="4">
    <source>
        <dbReference type="ARBA" id="ARBA00022679"/>
    </source>
</evidence>
<keyword evidence="5 9" id="KW-0547">Nucleotide-binding</keyword>
<feature type="domain" description="Aspartate/glutamate/uridylate kinase" evidence="10">
    <location>
        <begin position="34"/>
        <end position="273"/>
    </location>
</feature>
<dbReference type="NCBIfam" id="TIGR00761">
    <property type="entry name" value="argB"/>
    <property type="match status" value="1"/>
</dbReference>
<comment type="pathway">
    <text evidence="1 9">Amino-acid biosynthesis; L-arginine biosynthesis; N(2)-acetyl-L-ornithine from L-glutamate: step 2/4.</text>
</comment>
<keyword evidence="6 9" id="KW-0418">Kinase</keyword>
<dbReference type="GO" id="GO:0042450">
    <property type="term" value="P:L-arginine biosynthetic process via ornithine"/>
    <property type="evidence" value="ECO:0007669"/>
    <property type="project" value="UniProtKB-UniRule"/>
</dbReference>
<evidence type="ECO:0000256" key="7">
    <source>
        <dbReference type="ARBA" id="ARBA00022840"/>
    </source>
</evidence>
<dbReference type="Pfam" id="PF00696">
    <property type="entry name" value="AA_kinase"/>
    <property type="match status" value="1"/>
</dbReference>
<dbReference type="PANTHER" id="PTHR23342">
    <property type="entry name" value="N-ACETYLGLUTAMATE SYNTHASE"/>
    <property type="match status" value="1"/>
</dbReference>
<comment type="subcellular location">
    <subcellularLocation>
        <location evidence="9">Cytoplasm</location>
    </subcellularLocation>
</comment>
<evidence type="ECO:0000259" key="10">
    <source>
        <dbReference type="Pfam" id="PF00696"/>
    </source>
</evidence>